<evidence type="ECO:0000313" key="1">
    <source>
        <dbReference type="EMBL" id="JAD67827.1"/>
    </source>
</evidence>
<proteinExistence type="predicted"/>
<dbReference type="EMBL" id="GBRH01230068">
    <property type="protein sequence ID" value="JAD67827.1"/>
    <property type="molecule type" value="Transcribed_RNA"/>
</dbReference>
<protein>
    <submittedName>
        <fullName evidence="1">Uncharacterized protein</fullName>
    </submittedName>
</protein>
<reference evidence="1" key="1">
    <citation type="submission" date="2014-09" db="EMBL/GenBank/DDBJ databases">
        <authorList>
            <person name="Magalhaes I.L.F."/>
            <person name="Oliveira U."/>
            <person name="Santos F.R."/>
            <person name="Vidigal T.H.D.A."/>
            <person name="Brescovit A.D."/>
            <person name="Santos A.J."/>
        </authorList>
    </citation>
    <scope>NUCLEOTIDE SEQUENCE</scope>
    <source>
        <tissue evidence="1">Shoot tissue taken approximately 20 cm above the soil surface</tissue>
    </source>
</reference>
<accession>A0A0A9C8H9</accession>
<dbReference type="AlphaFoldDB" id="A0A0A9C8H9"/>
<name>A0A0A9C8H9_ARUDO</name>
<organism evidence="1">
    <name type="scientific">Arundo donax</name>
    <name type="common">Giant reed</name>
    <name type="synonym">Donax arundinaceus</name>
    <dbReference type="NCBI Taxonomy" id="35708"/>
    <lineage>
        <taxon>Eukaryota</taxon>
        <taxon>Viridiplantae</taxon>
        <taxon>Streptophyta</taxon>
        <taxon>Embryophyta</taxon>
        <taxon>Tracheophyta</taxon>
        <taxon>Spermatophyta</taxon>
        <taxon>Magnoliopsida</taxon>
        <taxon>Liliopsida</taxon>
        <taxon>Poales</taxon>
        <taxon>Poaceae</taxon>
        <taxon>PACMAD clade</taxon>
        <taxon>Arundinoideae</taxon>
        <taxon>Arundineae</taxon>
        <taxon>Arundo</taxon>
    </lineage>
</organism>
<reference evidence="1" key="2">
    <citation type="journal article" date="2015" name="Data Brief">
        <title>Shoot transcriptome of the giant reed, Arundo donax.</title>
        <authorList>
            <person name="Barrero R.A."/>
            <person name="Guerrero F.D."/>
            <person name="Moolhuijzen P."/>
            <person name="Goolsby J.A."/>
            <person name="Tidwell J."/>
            <person name="Bellgard S.E."/>
            <person name="Bellgard M.I."/>
        </authorList>
    </citation>
    <scope>NUCLEOTIDE SEQUENCE</scope>
    <source>
        <tissue evidence="1">Shoot tissue taken approximately 20 cm above the soil surface</tissue>
    </source>
</reference>
<sequence length="63" mass="7045">MQTMSQVMLPQPSRNGSLMMGICSQLGTKVNKWSMTGSRKENEDNSIAGSVFLEILCMKKMEM</sequence>